<dbReference type="GO" id="GO:0003954">
    <property type="term" value="F:NADH dehydrogenase activity"/>
    <property type="evidence" value="ECO:0007669"/>
    <property type="project" value="TreeGrafter"/>
</dbReference>
<dbReference type="AlphaFoldDB" id="A0A1M5VZZ3"/>
<evidence type="ECO:0000256" key="2">
    <source>
        <dbReference type="ARBA" id="ARBA00023002"/>
    </source>
</evidence>
<dbReference type="InterPro" id="IPR006656">
    <property type="entry name" value="Mopterin_OxRdtase"/>
</dbReference>
<dbReference type="Pfam" id="PF01568">
    <property type="entry name" value="Molydop_binding"/>
    <property type="match status" value="1"/>
</dbReference>
<reference evidence="7 8" key="1">
    <citation type="submission" date="2016-11" db="EMBL/GenBank/DDBJ databases">
        <authorList>
            <person name="Jaros S."/>
            <person name="Januszkiewicz K."/>
            <person name="Wedrychowicz H."/>
        </authorList>
    </citation>
    <scope>NUCLEOTIDE SEQUENCE [LARGE SCALE GENOMIC DNA]</scope>
    <source>
        <strain evidence="7 8">DSM 9705</strain>
    </source>
</reference>
<dbReference type="Gene3D" id="3.40.228.10">
    <property type="entry name" value="Dimethylsulfoxide Reductase, domain 2"/>
    <property type="match status" value="1"/>
</dbReference>
<dbReference type="GO" id="GO:0016020">
    <property type="term" value="C:membrane"/>
    <property type="evidence" value="ECO:0007669"/>
    <property type="project" value="TreeGrafter"/>
</dbReference>
<dbReference type="Gene3D" id="3.40.50.740">
    <property type="match status" value="1"/>
</dbReference>
<dbReference type="InterPro" id="IPR006655">
    <property type="entry name" value="Mopterin_OxRdtase_prok_CS"/>
</dbReference>
<organism evidence="7 8">
    <name type="scientific">Desulfofustis glycolicus DSM 9705</name>
    <dbReference type="NCBI Taxonomy" id="1121409"/>
    <lineage>
        <taxon>Bacteria</taxon>
        <taxon>Pseudomonadati</taxon>
        <taxon>Thermodesulfobacteriota</taxon>
        <taxon>Desulfobulbia</taxon>
        <taxon>Desulfobulbales</taxon>
        <taxon>Desulfocapsaceae</taxon>
        <taxon>Desulfofustis</taxon>
    </lineage>
</organism>
<dbReference type="Gene3D" id="2.40.40.20">
    <property type="match status" value="1"/>
</dbReference>
<dbReference type="Pfam" id="PF00384">
    <property type="entry name" value="Molybdopterin"/>
    <property type="match status" value="1"/>
</dbReference>
<feature type="domain" description="Molybdopterin dinucleotide-binding" evidence="6">
    <location>
        <begin position="427"/>
        <end position="532"/>
    </location>
</feature>
<evidence type="ECO:0000259" key="6">
    <source>
        <dbReference type="Pfam" id="PF01568"/>
    </source>
</evidence>
<feature type="domain" description="Molybdopterin oxidoreductase" evidence="5">
    <location>
        <begin position="12"/>
        <end position="340"/>
    </location>
</feature>
<dbReference type="SUPFAM" id="SSF53706">
    <property type="entry name" value="Formate dehydrogenase/DMSO reductase, domains 1-3"/>
    <property type="match status" value="1"/>
</dbReference>
<dbReference type="PROSITE" id="PS00490">
    <property type="entry name" value="MOLYBDOPTERIN_PROK_2"/>
    <property type="match status" value="1"/>
</dbReference>
<keyword evidence="4" id="KW-0411">Iron-sulfur</keyword>
<evidence type="ECO:0000313" key="7">
    <source>
        <dbReference type="EMBL" id="SHH80534.1"/>
    </source>
</evidence>
<dbReference type="PANTHER" id="PTHR43105">
    <property type="entry name" value="RESPIRATORY NITRATE REDUCTASE"/>
    <property type="match status" value="1"/>
</dbReference>
<proteinExistence type="predicted"/>
<evidence type="ECO:0000256" key="3">
    <source>
        <dbReference type="ARBA" id="ARBA00023004"/>
    </source>
</evidence>
<name>A0A1M5VZZ3_9BACT</name>
<dbReference type="EMBL" id="FQXS01000010">
    <property type="protein sequence ID" value="SHH80534.1"/>
    <property type="molecule type" value="Genomic_DNA"/>
</dbReference>
<dbReference type="SUPFAM" id="SSF50692">
    <property type="entry name" value="ADC-like"/>
    <property type="match status" value="1"/>
</dbReference>
<keyword evidence="8" id="KW-1185">Reference proteome</keyword>
<dbReference type="InterPro" id="IPR006657">
    <property type="entry name" value="MoPterin_dinucl-bd_dom"/>
</dbReference>
<evidence type="ECO:0000313" key="8">
    <source>
        <dbReference type="Proteomes" id="UP000184139"/>
    </source>
</evidence>
<dbReference type="GO" id="GO:0043546">
    <property type="term" value="F:molybdopterin cofactor binding"/>
    <property type="evidence" value="ECO:0007669"/>
    <property type="project" value="InterPro"/>
</dbReference>
<accession>A0A1M5VZZ3</accession>
<dbReference type="InterPro" id="IPR050123">
    <property type="entry name" value="Prok_molybdopt-oxidoreductase"/>
</dbReference>
<sequence length="543" mass="59616">MAGLATSLGAGAATNSLAQIPELDTIFLFGSNPTEAHPVVSLYLKKALQNGARLVVADPRKTWMAARADVWLNLKPGKNIALLNGMINVILERGWENKVFIEARTEQFGELRNKVAQYDLERVQGITGVEGDKIVEAARIYSQAGKSMIIYGLGVTEHRSGTENAMAIANLALVCGHIGRPSTGIMALRGQNNVQGASDLGPLPATFPGYQPVADPANRKKFESEWKVPLTDRTGLKSVEMLDECVKGSFKALFILGEDPAQTDPDIGHIRKALENVDFLVVQDIFPTETTRYADVILPGASFAEKDGTFTNGERRVQRVRKAIEPLAGMAEWEVMCRISTLMGYPMSYEHPSYIMDEIARLVPAYGGIHYHRLENGGLQWPCPTDDHPGTTTLYTDLFSRPGGKAQFVALDQQESGETTDDDYPITLITGRIREHYNNGSMTSRSLGISELVPEEMVEINPLDAERLGIEHQQWVNITSRRGTISVKAKVTDRSEPGSVFMTFHHRDALTNLLTSSHRDPITGTPEYKVTAVRIEAGGAVLN</sequence>
<gene>
    <name evidence="7" type="ORF">SAMN02745124_01977</name>
</gene>
<dbReference type="GO" id="GO:0046872">
    <property type="term" value="F:metal ion binding"/>
    <property type="evidence" value="ECO:0007669"/>
    <property type="project" value="UniProtKB-KW"/>
</dbReference>
<dbReference type="STRING" id="1121409.SAMN02745124_01977"/>
<protein>
    <submittedName>
        <fullName evidence="7">Formate dehydrogenase, alpha subunit</fullName>
    </submittedName>
</protein>
<keyword evidence="3" id="KW-0408">Iron</keyword>
<dbReference type="Proteomes" id="UP000184139">
    <property type="component" value="Unassembled WGS sequence"/>
</dbReference>
<dbReference type="PROSITE" id="PS00932">
    <property type="entry name" value="MOLYBDOPTERIN_PROK_3"/>
    <property type="match status" value="1"/>
</dbReference>
<dbReference type="InterPro" id="IPR009010">
    <property type="entry name" value="Asp_de-COase-like_dom_sf"/>
</dbReference>
<keyword evidence="2" id="KW-0560">Oxidoreductase</keyword>
<dbReference type="GO" id="GO:0022904">
    <property type="term" value="P:respiratory electron transport chain"/>
    <property type="evidence" value="ECO:0007669"/>
    <property type="project" value="TreeGrafter"/>
</dbReference>
<evidence type="ECO:0000256" key="1">
    <source>
        <dbReference type="ARBA" id="ARBA00022723"/>
    </source>
</evidence>
<keyword evidence="1" id="KW-0479">Metal-binding</keyword>
<evidence type="ECO:0000259" key="5">
    <source>
        <dbReference type="Pfam" id="PF00384"/>
    </source>
</evidence>
<evidence type="ECO:0000256" key="4">
    <source>
        <dbReference type="ARBA" id="ARBA00023014"/>
    </source>
</evidence>
<dbReference type="PANTHER" id="PTHR43105:SF14">
    <property type="entry name" value="FORMATE DEHYDROGENASE H"/>
    <property type="match status" value="1"/>
</dbReference>
<dbReference type="GO" id="GO:0051536">
    <property type="term" value="F:iron-sulfur cluster binding"/>
    <property type="evidence" value="ECO:0007669"/>
    <property type="project" value="UniProtKB-KW"/>
</dbReference>